<keyword evidence="1" id="KW-0496">Mitochondrion</keyword>
<dbReference type="AlphaFoldDB" id="A0A1Y0B1V4"/>
<name>A0A1Y0B1V4_9LAMI</name>
<geneLocation type="mitochondrion" evidence="1"/>
<accession>A0A1Y0B1V4</accession>
<organism evidence="1">
    <name type="scientific">Utricularia reniformis</name>
    <dbReference type="NCBI Taxonomy" id="192314"/>
    <lineage>
        <taxon>Eukaryota</taxon>
        <taxon>Viridiplantae</taxon>
        <taxon>Streptophyta</taxon>
        <taxon>Embryophyta</taxon>
        <taxon>Tracheophyta</taxon>
        <taxon>Spermatophyta</taxon>
        <taxon>Magnoliopsida</taxon>
        <taxon>eudicotyledons</taxon>
        <taxon>Gunneridae</taxon>
        <taxon>Pentapetalae</taxon>
        <taxon>asterids</taxon>
        <taxon>lamiids</taxon>
        <taxon>Lamiales</taxon>
        <taxon>Lentibulariaceae</taxon>
        <taxon>Utricularia</taxon>
    </lineage>
</organism>
<proteinExistence type="predicted"/>
<dbReference type="EMBL" id="KY774314">
    <property type="protein sequence ID" value="ART31339.1"/>
    <property type="molecule type" value="Genomic_DNA"/>
</dbReference>
<protein>
    <submittedName>
        <fullName evidence="1">Uncharacterized protein</fullName>
    </submittedName>
</protein>
<sequence length="82" mass="9785">MRAEWNKNKVVKIEVYLCFTTWISLTRIDGLREPAFLIVREDYRDTRLFSICEPTLRLLENSLFSLMKTLDFKPLLTISFSH</sequence>
<gene>
    <name evidence="1" type="ORF">AEK19_MT1123</name>
</gene>
<evidence type="ECO:0000313" key="1">
    <source>
        <dbReference type="EMBL" id="ART31339.1"/>
    </source>
</evidence>
<reference evidence="1" key="1">
    <citation type="submission" date="2017-03" db="EMBL/GenBank/DDBJ databases">
        <title>The mitochondrial genome of the carnivorous plant Utricularia reniformis (Lentibulariaceae): structure, comparative analysis and evolutionary landmarks.</title>
        <authorList>
            <person name="Silva S.R."/>
            <person name="Alvarenga D.O."/>
            <person name="Michael T.P."/>
            <person name="Miranda V.F.O."/>
            <person name="Varani A.M."/>
        </authorList>
    </citation>
    <scope>NUCLEOTIDE SEQUENCE</scope>
</reference>